<dbReference type="SMART" id="SM00091">
    <property type="entry name" value="PAS"/>
    <property type="match status" value="2"/>
</dbReference>
<dbReference type="SUPFAM" id="SSF47384">
    <property type="entry name" value="Homodimeric domain of signal transducing histidine kinase"/>
    <property type="match status" value="1"/>
</dbReference>
<dbReference type="InterPro" id="IPR036097">
    <property type="entry name" value="HisK_dim/P_sf"/>
</dbReference>
<proteinExistence type="predicted"/>
<dbReference type="EC" id="2.7.13.3" evidence="2"/>
<dbReference type="SUPFAM" id="SSF55785">
    <property type="entry name" value="PYP-like sensor domain (PAS domain)"/>
    <property type="match status" value="2"/>
</dbReference>
<keyword evidence="10" id="KW-0808">Transferase</keyword>
<dbReference type="PROSITE" id="PS50112">
    <property type="entry name" value="PAS"/>
    <property type="match status" value="1"/>
</dbReference>
<feature type="transmembrane region" description="Helical" evidence="5">
    <location>
        <begin position="361"/>
        <end position="383"/>
    </location>
</feature>
<feature type="domain" description="PAS" evidence="8">
    <location>
        <begin position="399"/>
        <end position="450"/>
    </location>
</feature>
<dbReference type="CDD" id="cd17546">
    <property type="entry name" value="REC_hyHK_CKI1_RcsC-like"/>
    <property type="match status" value="1"/>
</dbReference>
<dbReference type="PROSITE" id="PS50110">
    <property type="entry name" value="RESPONSE_REGULATORY"/>
    <property type="match status" value="1"/>
</dbReference>
<dbReference type="KEGG" id="dvl:Dvul_1570"/>
<dbReference type="CDD" id="cd00082">
    <property type="entry name" value="HisKA"/>
    <property type="match status" value="1"/>
</dbReference>
<dbReference type="CDD" id="cd16922">
    <property type="entry name" value="HATPase_EvgS-ArcB-TorS-like"/>
    <property type="match status" value="1"/>
</dbReference>
<evidence type="ECO:0000259" key="9">
    <source>
        <dbReference type="PROSITE" id="PS50113"/>
    </source>
</evidence>
<dbReference type="Proteomes" id="UP000009173">
    <property type="component" value="Chromosome"/>
</dbReference>
<dbReference type="Pfam" id="PF02518">
    <property type="entry name" value="HATPase_c"/>
    <property type="match status" value="1"/>
</dbReference>
<dbReference type="InterPro" id="IPR004358">
    <property type="entry name" value="Sig_transdc_His_kin-like_C"/>
</dbReference>
<evidence type="ECO:0000259" key="6">
    <source>
        <dbReference type="PROSITE" id="PS50109"/>
    </source>
</evidence>
<dbReference type="InterPro" id="IPR013655">
    <property type="entry name" value="PAS_fold_3"/>
</dbReference>
<accession>A0A0H3A8G0</accession>
<dbReference type="InterPro" id="IPR000700">
    <property type="entry name" value="PAS-assoc_C"/>
</dbReference>
<dbReference type="Gene3D" id="3.30.565.10">
    <property type="entry name" value="Histidine kinase-like ATPase, C-terminal domain"/>
    <property type="match status" value="1"/>
</dbReference>
<dbReference type="GO" id="GO:0000155">
    <property type="term" value="F:phosphorelay sensor kinase activity"/>
    <property type="evidence" value="ECO:0007669"/>
    <property type="project" value="InterPro"/>
</dbReference>
<evidence type="ECO:0000256" key="1">
    <source>
        <dbReference type="ARBA" id="ARBA00000085"/>
    </source>
</evidence>
<dbReference type="Pfam" id="PF08447">
    <property type="entry name" value="PAS_3"/>
    <property type="match status" value="1"/>
</dbReference>
<evidence type="ECO:0000259" key="7">
    <source>
        <dbReference type="PROSITE" id="PS50110"/>
    </source>
</evidence>
<dbReference type="InterPro" id="IPR036890">
    <property type="entry name" value="HATPase_C_sf"/>
</dbReference>
<keyword evidence="5" id="KW-1133">Transmembrane helix</keyword>
<dbReference type="HOGENOM" id="CLU_000445_89_20_7"/>
<keyword evidence="3 4" id="KW-0597">Phosphoprotein</keyword>
<dbReference type="SUPFAM" id="SSF55874">
    <property type="entry name" value="ATPase domain of HSP90 chaperone/DNA topoisomerase II/histidine kinase"/>
    <property type="match status" value="1"/>
</dbReference>
<dbReference type="InterPro" id="IPR035965">
    <property type="entry name" value="PAS-like_dom_sf"/>
</dbReference>
<keyword evidence="10" id="KW-0418">Kinase</keyword>
<dbReference type="PANTHER" id="PTHR45339">
    <property type="entry name" value="HYBRID SIGNAL TRANSDUCTION HISTIDINE KINASE J"/>
    <property type="match status" value="1"/>
</dbReference>
<gene>
    <name evidence="10" type="ordered locus">Dvul_1570</name>
</gene>
<dbReference type="Gene3D" id="3.40.50.2300">
    <property type="match status" value="3"/>
</dbReference>
<feature type="modified residue" description="4-aspartylphosphate" evidence="4">
    <location>
        <position position="959"/>
    </location>
</feature>
<dbReference type="AlphaFoldDB" id="A0A0H3A8G0"/>
<dbReference type="PANTHER" id="PTHR45339:SF3">
    <property type="entry name" value="HISTIDINE KINASE"/>
    <property type="match status" value="1"/>
</dbReference>
<organism evidence="10 11">
    <name type="scientific">Nitratidesulfovibrio vulgaris (strain DP4)</name>
    <name type="common">Desulfovibrio vulgaris</name>
    <dbReference type="NCBI Taxonomy" id="391774"/>
    <lineage>
        <taxon>Bacteria</taxon>
        <taxon>Pseudomonadati</taxon>
        <taxon>Thermodesulfobacteriota</taxon>
        <taxon>Desulfovibrionia</taxon>
        <taxon>Desulfovibrionales</taxon>
        <taxon>Desulfovibrionaceae</taxon>
        <taxon>Nitratidesulfovibrio</taxon>
    </lineage>
</organism>
<evidence type="ECO:0000259" key="8">
    <source>
        <dbReference type="PROSITE" id="PS50112"/>
    </source>
</evidence>
<dbReference type="InterPro" id="IPR000014">
    <property type="entry name" value="PAS"/>
</dbReference>
<dbReference type="InterPro" id="IPR003594">
    <property type="entry name" value="HATPase_dom"/>
</dbReference>
<evidence type="ECO:0000256" key="4">
    <source>
        <dbReference type="PROSITE-ProRule" id="PRU00169"/>
    </source>
</evidence>
<feature type="domain" description="PAC" evidence="9">
    <location>
        <begin position="596"/>
        <end position="647"/>
    </location>
</feature>
<dbReference type="InterPro" id="IPR003661">
    <property type="entry name" value="HisK_dim/P_dom"/>
</dbReference>
<comment type="catalytic activity">
    <reaction evidence="1">
        <text>ATP + protein L-histidine = ADP + protein N-phospho-L-histidine.</text>
        <dbReference type="EC" id="2.7.13.3"/>
    </reaction>
</comment>
<dbReference type="SUPFAM" id="SSF52172">
    <property type="entry name" value="CheY-like"/>
    <property type="match status" value="1"/>
</dbReference>
<dbReference type="SMART" id="SM00388">
    <property type="entry name" value="HisKA"/>
    <property type="match status" value="1"/>
</dbReference>
<dbReference type="EMBL" id="CP000527">
    <property type="protein sequence ID" value="ABM28587.1"/>
    <property type="molecule type" value="Genomic_DNA"/>
</dbReference>
<dbReference type="Gene3D" id="3.30.450.20">
    <property type="entry name" value="PAS domain"/>
    <property type="match status" value="2"/>
</dbReference>
<dbReference type="Pfam" id="PF00512">
    <property type="entry name" value="HisKA"/>
    <property type="match status" value="1"/>
</dbReference>
<name>A0A0H3A8G0_NITV4</name>
<reference evidence="11" key="1">
    <citation type="journal article" date="2009" name="Environ. Microbiol.">
        <title>Contribution of mobile genetic elements to Desulfovibrio vulgaris genome plasticity.</title>
        <authorList>
            <person name="Walker C.B."/>
            <person name="Stolyar S."/>
            <person name="Chivian D."/>
            <person name="Pinel N."/>
            <person name="Gabster J.A."/>
            <person name="Dehal P.S."/>
            <person name="He Z."/>
            <person name="Yang Z.K."/>
            <person name="Yen H.C."/>
            <person name="Zhou J."/>
            <person name="Wall J.D."/>
            <person name="Hazen T.C."/>
            <person name="Arkin A.P."/>
            <person name="Stahl D.A."/>
        </authorList>
    </citation>
    <scope>NUCLEOTIDE SEQUENCE [LARGE SCALE GENOMIC DNA]</scope>
    <source>
        <strain evidence="11">DP4</strain>
    </source>
</reference>
<dbReference type="SMART" id="SM00387">
    <property type="entry name" value="HATPase_c"/>
    <property type="match status" value="1"/>
</dbReference>
<dbReference type="InterPro" id="IPR011006">
    <property type="entry name" value="CheY-like_superfamily"/>
</dbReference>
<evidence type="ECO:0000313" key="10">
    <source>
        <dbReference type="EMBL" id="ABM28587.1"/>
    </source>
</evidence>
<dbReference type="PROSITE" id="PS50109">
    <property type="entry name" value="HIS_KIN"/>
    <property type="match status" value="1"/>
</dbReference>
<dbReference type="PROSITE" id="PS50113">
    <property type="entry name" value="PAC"/>
    <property type="match status" value="1"/>
</dbReference>
<dbReference type="Gene3D" id="1.10.287.130">
    <property type="match status" value="1"/>
</dbReference>
<dbReference type="InterPro" id="IPR005467">
    <property type="entry name" value="His_kinase_dom"/>
</dbReference>
<dbReference type="SMART" id="SM00448">
    <property type="entry name" value="REC"/>
    <property type="match status" value="1"/>
</dbReference>
<evidence type="ECO:0000313" key="11">
    <source>
        <dbReference type="Proteomes" id="UP000009173"/>
    </source>
</evidence>
<sequence precursor="true">MVNLSLGRFSWRGQRREACRGLTFILRCHLLLLFLALSMAGAAWGASPRVLLLSSYGPAFPTFFQQVEGVRAVLASAGVVLDVEFMDSKRFTDESSVDHFESYLRYKLARLPAYDVVITSDDNALAFVMERHGGLLGKSPVVFCGVNNVGLARSLSGSETYTGVIEAVSMHETIKLVWSLKPSTQTLYVISDVMPAGKADLETFHDVVRGIASVRYQELSLENMGWEELGRRLQRVGANDAILLLSAYKDQRGVVRNFEEGLAFILRNTRSPVYHLWEHGMGKGLLGGKLISHYEQGRLAADMALKILAGASPASLPVIEGNDANAYLFDYEVLRRHGISTHRIPQGSRVINEPESIWRDYWRELLVAVAFVAVLCVLVVVLLKHVLRLREARTEIKRSETRYRLVFDQSPLGLVQYDGDGIIIDVNERFAELCGASRDQIIGFNYINQMHDARMLGAVLASLRGGIGGFEGVYTSPLGKKTAFIRCLFKGVKAPAGDVFIGIGIIEDVSDRKQAEEALRERELFLLETQRIAKIGGWKANIRTDYLFWSEEVNRILDLPEDYKPGLAEWLTSFMPEYLPRIRAMLEDVLHHGGTADIECEAMTRLGRRKWTHLRAVGRVDEGSGALVVGTFQDVDERKRTELELVEAKTKAVAANRAKDEFLANMSHEIRTPLNGIFGMLRMLADASLAPRQQELAEMAMRSCRRLADLLTDVLDISRIDAGKLEIVSIPFDLSRSIRQVRELFIPSAMQAGVSLHVHIDAAIPSRVVGDASRLQQVLTNLLGNAFKFTEKGSVTLRAEHLSPVLANSCRVLFSVEDTGCGIPDEKHGKLFTPFTQACEGFKRSHQGAGLGLSICRRIIRVMGGHLAFESEAGTGTTVYFTLNFGLPDGDEVQPEAAAASSAEPIPPLRVLVTEDDAVTRRYITYQLDRDGHTVAVAEDGRQALEQLSTGDFDMVLMDIQMPVMDGAEAILRIRKGEAGSRNTDIPVIALTAYALSGDRERLLQIGADDYVAKPAEVAQLHAAIARHVSRMQLRRADA</sequence>
<dbReference type="NCBIfam" id="TIGR00229">
    <property type="entry name" value="sensory_box"/>
    <property type="match status" value="1"/>
</dbReference>
<dbReference type="InterPro" id="IPR001789">
    <property type="entry name" value="Sig_transdc_resp-reg_receiver"/>
</dbReference>
<evidence type="ECO:0000256" key="2">
    <source>
        <dbReference type="ARBA" id="ARBA00012438"/>
    </source>
</evidence>
<evidence type="ECO:0000256" key="5">
    <source>
        <dbReference type="SAM" id="Phobius"/>
    </source>
</evidence>
<dbReference type="FunFam" id="3.30.565.10:FF:000010">
    <property type="entry name" value="Sensor histidine kinase RcsC"/>
    <property type="match status" value="1"/>
</dbReference>
<dbReference type="Pfam" id="PF00072">
    <property type="entry name" value="Response_reg"/>
    <property type="match status" value="1"/>
</dbReference>
<evidence type="ECO:0000256" key="3">
    <source>
        <dbReference type="ARBA" id="ARBA00022553"/>
    </source>
</evidence>
<dbReference type="PRINTS" id="PR00344">
    <property type="entry name" value="BCTRLSENSOR"/>
</dbReference>
<protein>
    <recommendedName>
        <fullName evidence="2">histidine kinase</fullName>
        <ecNumber evidence="2">2.7.13.3</ecNumber>
    </recommendedName>
</protein>
<feature type="domain" description="Histidine kinase" evidence="6">
    <location>
        <begin position="665"/>
        <end position="887"/>
    </location>
</feature>
<feature type="domain" description="Response regulatory" evidence="7">
    <location>
        <begin position="910"/>
        <end position="1029"/>
    </location>
</feature>
<keyword evidence="5" id="KW-0812">Transmembrane</keyword>
<dbReference type="Pfam" id="PF13188">
    <property type="entry name" value="PAS_8"/>
    <property type="match status" value="1"/>
</dbReference>
<keyword evidence="5" id="KW-0472">Membrane</keyword>